<reference evidence="2" key="2">
    <citation type="submission" date="2023-06" db="EMBL/GenBank/DDBJ databases">
        <authorList>
            <person name="Ma L."/>
            <person name="Liu K.-W."/>
            <person name="Li Z."/>
            <person name="Hsiao Y.-Y."/>
            <person name="Qi Y."/>
            <person name="Fu T."/>
            <person name="Tang G."/>
            <person name="Zhang D."/>
            <person name="Sun W.-H."/>
            <person name="Liu D.-K."/>
            <person name="Li Y."/>
            <person name="Chen G.-Z."/>
            <person name="Liu X.-D."/>
            <person name="Liao X.-Y."/>
            <person name="Jiang Y.-T."/>
            <person name="Yu X."/>
            <person name="Hao Y."/>
            <person name="Huang J."/>
            <person name="Zhao X.-W."/>
            <person name="Ke S."/>
            <person name="Chen Y.-Y."/>
            <person name="Wu W.-L."/>
            <person name="Hsu J.-L."/>
            <person name="Lin Y.-F."/>
            <person name="Huang M.-D."/>
            <person name="Li C.-Y."/>
            <person name="Huang L."/>
            <person name="Wang Z.-W."/>
            <person name="Zhao X."/>
            <person name="Zhong W.-Y."/>
            <person name="Peng D.-H."/>
            <person name="Ahmad S."/>
            <person name="Lan S."/>
            <person name="Zhang J.-S."/>
            <person name="Tsai W.-C."/>
            <person name="Van De Peer Y."/>
            <person name="Liu Z.-J."/>
        </authorList>
    </citation>
    <scope>NUCLEOTIDE SEQUENCE</scope>
    <source>
        <strain evidence="2">CP</strain>
        <tissue evidence="2">Leaves</tissue>
    </source>
</reference>
<sequence>MSGGEFLGFDQRSSSIQRIKKLTDQVAELKAQLKLEKERCDKSKQGSNNLRSEFREINAKGSSNNEIDIPPLKLKSFLTPCRLMSGIERDIVAVGMAFNEDFPLCSPNSPNPEPTYQP</sequence>
<comment type="caution">
    <text evidence="2">The sequence shown here is derived from an EMBL/GenBank/DDBJ whole genome shotgun (WGS) entry which is preliminary data.</text>
</comment>
<organism evidence="2 3">
    <name type="scientific">Acorus calamus</name>
    <name type="common">Sweet flag</name>
    <dbReference type="NCBI Taxonomy" id="4465"/>
    <lineage>
        <taxon>Eukaryota</taxon>
        <taxon>Viridiplantae</taxon>
        <taxon>Streptophyta</taxon>
        <taxon>Embryophyta</taxon>
        <taxon>Tracheophyta</taxon>
        <taxon>Spermatophyta</taxon>
        <taxon>Magnoliopsida</taxon>
        <taxon>Liliopsida</taxon>
        <taxon>Acoraceae</taxon>
        <taxon>Acorus</taxon>
    </lineage>
</organism>
<keyword evidence="3" id="KW-1185">Reference proteome</keyword>
<gene>
    <name evidence="2" type="ORF">QJS10_CPA08g00957</name>
</gene>
<dbReference type="EMBL" id="JAUJYO010000008">
    <property type="protein sequence ID" value="KAK1310093.1"/>
    <property type="molecule type" value="Genomic_DNA"/>
</dbReference>
<protein>
    <submittedName>
        <fullName evidence="2">Uncharacterized protein</fullName>
    </submittedName>
</protein>
<accession>A0AAV9E8P9</accession>
<dbReference type="AlphaFoldDB" id="A0AAV9E8P9"/>
<proteinExistence type="predicted"/>
<evidence type="ECO:0000313" key="2">
    <source>
        <dbReference type="EMBL" id="KAK1310093.1"/>
    </source>
</evidence>
<evidence type="ECO:0000256" key="1">
    <source>
        <dbReference type="SAM" id="MobiDB-lite"/>
    </source>
</evidence>
<feature type="region of interest" description="Disordered" evidence="1">
    <location>
        <begin position="38"/>
        <end position="66"/>
    </location>
</feature>
<evidence type="ECO:0000313" key="3">
    <source>
        <dbReference type="Proteomes" id="UP001180020"/>
    </source>
</evidence>
<reference evidence="2" key="1">
    <citation type="journal article" date="2023" name="Nat. Commun.">
        <title>Diploid and tetraploid genomes of Acorus and the evolution of monocots.</title>
        <authorList>
            <person name="Ma L."/>
            <person name="Liu K.W."/>
            <person name="Li Z."/>
            <person name="Hsiao Y.Y."/>
            <person name="Qi Y."/>
            <person name="Fu T."/>
            <person name="Tang G.D."/>
            <person name="Zhang D."/>
            <person name="Sun W.H."/>
            <person name="Liu D.K."/>
            <person name="Li Y."/>
            <person name="Chen G.Z."/>
            <person name="Liu X.D."/>
            <person name="Liao X.Y."/>
            <person name="Jiang Y.T."/>
            <person name="Yu X."/>
            <person name="Hao Y."/>
            <person name="Huang J."/>
            <person name="Zhao X.W."/>
            <person name="Ke S."/>
            <person name="Chen Y.Y."/>
            <person name="Wu W.L."/>
            <person name="Hsu J.L."/>
            <person name="Lin Y.F."/>
            <person name="Huang M.D."/>
            <person name="Li C.Y."/>
            <person name="Huang L."/>
            <person name="Wang Z.W."/>
            <person name="Zhao X."/>
            <person name="Zhong W.Y."/>
            <person name="Peng D.H."/>
            <person name="Ahmad S."/>
            <person name="Lan S."/>
            <person name="Zhang J.S."/>
            <person name="Tsai W.C."/>
            <person name="Van de Peer Y."/>
            <person name="Liu Z.J."/>
        </authorList>
    </citation>
    <scope>NUCLEOTIDE SEQUENCE</scope>
    <source>
        <strain evidence="2">CP</strain>
    </source>
</reference>
<dbReference type="Proteomes" id="UP001180020">
    <property type="component" value="Unassembled WGS sequence"/>
</dbReference>
<name>A0AAV9E8P9_ACOCL</name>